<sequence>MRRRLAEDRPSAGPSVRITWSLGGLLTTEDSLPIVFVHGTRFSAGQWSAQLAALRDEFEVAAVDLPGHGERAADPWSLSGATRIIASAVDALDRGPALVVGHSLGGYASLEFARRCPHHVRGLVLAGASASTRGPWATPYRWAAKLVPRIPVDRLTRWNDRLLRRLYPPEVVAATIRAGYAFHTLPAAWDEVLGRFDAGAMRHVKAPVLILNGEKDTVFRAGERDFARAHPRARVELIPRARHLANFDAPDAFTDAVRRFARQLLADG</sequence>
<dbReference type="GO" id="GO:0003824">
    <property type="term" value="F:catalytic activity"/>
    <property type="evidence" value="ECO:0007669"/>
    <property type="project" value="UniProtKB-ARBA"/>
</dbReference>
<keyword evidence="3" id="KW-1185">Reference proteome</keyword>
<name>D6X7Y4_STRE2</name>
<reference evidence="3" key="1">
    <citation type="submission" date="2008-02" db="EMBL/GenBank/DDBJ databases">
        <authorList>
            <consortium name="The Broad Institute Genome Sequencing Platform"/>
            <person name="Fischbach M."/>
            <person name="Ward D."/>
            <person name="Young S."/>
            <person name="Jaffe D."/>
            <person name="Gnerre S."/>
            <person name="Berlin A."/>
            <person name="Heiman D."/>
            <person name="Hepburn T."/>
            <person name="Sykes S."/>
            <person name="Alvarado L."/>
            <person name="Kodira C.D."/>
            <person name="Straight P."/>
            <person name="Clardy J."/>
            <person name="Hung D."/>
            <person name="Kolter R."/>
            <person name="Mekalanos J."/>
            <person name="Walker S."/>
            <person name="Walsh C.T."/>
            <person name="Lander E."/>
            <person name="Galagan J."/>
            <person name="Nusbaum C."/>
            <person name="Birren B."/>
        </authorList>
    </citation>
    <scope>NUCLEOTIDE SEQUENCE [LARGE SCALE GENOMIC DNA]</scope>
    <source>
        <strain evidence="3">ATCC 25486 / DSM 40338 / CBS 914.69 / JCM 4507 / NBRC 13074 / NRRL 2958 / 5647</strain>
    </source>
</reference>
<evidence type="ECO:0000313" key="3">
    <source>
        <dbReference type="Proteomes" id="UP000002805"/>
    </source>
</evidence>
<evidence type="ECO:0000259" key="1">
    <source>
        <dbReference type="Pfam" id="PF12697"/>
    </source>
</evidence>
<dbReference type="PANTHER" id="PTHR43689:SF8">
    <property type="entry name" value="ALPHA_BETA-HYDROLASES SUPERFAMILY PROTEIN"/>
    <property type="match status" value="1"/>
</dbReference>
<proteinExistence type="predicted"/>
<feature type="domain" description="AB hydrolase-1" evidence="1">
    <location>
        <begin position="34"/>
        <end position="256"/>
    </location>
</feature>
<organism evidence="2 3">
    <name type="scientific">Streptomyces pristinaespiralis (strain ATCC 25486 / DSM 40338 / CBS 914.69 / JCM 4507 / KCC S-0507 / NBRC 13074 / NRRL 2958 / 5647)</name>
    <dbReference type="NCBI Taxonomy" id="457429"/>
    <lineage>
        <taxon>Bacteria</taxon>
        <taxon>Bacillati</taxon>
        <taxon>Actinomycetota</taxon>
        <taxon>Actinomycetes</taxon>
        <taxon>Kitasatosporales</taxon>
        <taxon>Streptomycetaceae</taxon>
        <taxon>Streptomyces</taxon>
    </lineage>
</organism>
<dbReference type="PRINTS" id="PR00111">
    <property type="entry name" value="ABHYDROLASE"/>
</dbReference>
<dbReference type="PANTHER" id="PTHR43689">
    <property type="entry name" value="HYDROLASE"/>
    <property type="match status" value="1"/>
</dbReference>
<dbReference type="Proteomes" id="UP000002805">
    <property type="component" value="Chromosome"/>
</dbReference>
<dbReference type="EMBL" id="CM000950">
    <property type="protein sequence ID" value="EFH32252.1"/>
    <property type="molecule type" value="Genomic_DNA"/>
</dbReference>
<accession>D6X7Y4</accession>
<dbReference type="eggNOG" id="COG2267">
    <property type="taxonomic scope" value="Bacteria"/>
</dbReference>
<evidence type="ECO:0000313" key="2">
    <source>
        <dbReference type="EMBL" id="EFH32252.1"/>
    </source>
</evidence>
<dbReference type="InterPro" id="IPR000073">
    <property type="entry name" value="AB_hydrolase_1"/>
</dbReference>
<gene>
    <name evidence="2" type="ORF">SSDG_07517</name>
</gene>
<protein>
    <submittedName>
        <fullName evidence="2">Predicted protein</fullName>
    </submittedName>
</protein>
<dbReference type="AlphaFoldDB" id="D6X7Y4"/>
<dbReference type="HOGENOM" id="CLU_020336_50_4_11"/>
<dbReference type="InterPro" id="IPR029058">
    <property type="entry name" value="AB_hydrolase_fold"/>
</dbReference>
<dbReference type="Gene3D" id="3.40.50.1820">
    <property type="entry name" value="alpha/beta hydrolase"/>
    <property type="match status" value="1"/>
</dbReference>
<reference evidence="3" key="2">
    <citation type="submission" date="2009-10" db="EMBL/GenBank/DDBJ databases">
        <title>The genome sequence of Streptomyces pristinaespiralis strain ATCC 25486.</title>
        <authorList>
            <consortium name="The Broad Institute Genome Sequencing Platform"/>
            <consortium name="Broad Institute Microbial Sequencing Center"/>
            <person name="Fischbach M."/>
            <person name="Godfrey P."/>
            <person name="Ward D."/>
            <person name="Young S."/>
            <person name="Zeng Q."/>
            <person name="Koehrsen M."/>
            <person name="Alvarado L."/>
            <person name="Berlin A.M."/>
            <person name="Bochicchio J."/>
            <person name="Borenstein D."/>
            <person name="Chapman S.B."/>
            <person name="Chen Z."/>
            <person name="Engels R."/>
            <person name="Freedman E."/>
            <person name="Gellesch M."/>
            <person name="Goldberg J."/>
            <person name="Griggs A."/>
            <person name="Gujja S."/>
            <person name="Heilman E.R."/>
            <person name="Heiman D.I."/>
            <person name="Hepburn T.A."/>
            <person name="Howarth C."/>
            <person name="Jen D."/>
            <person name="Larson L."/>
            <person name="Lewis B."/>
            <person name="Mehta T."/>
            <person name="Park D."/>
            <person name="Pearson M."/>
            <person name="Richards J."/>
            <person name="Roberts A."/>
            <person name="Saif S."/>
            <person name="Shea T.D."/>
            <person name="Shenoy N."/>
            <person name="Sisk P."/>
            <person name="Stolte C."/>
            <person name="Sykes S.N."/>
            <person name="Thomson T."/>
            <person name="Walk T."/>
            <person name="White J."/>
            <person name="Yandava C."/>
            <person name="Straight P."/>
            <person name="Clardy J."/>
            <person name="Hung D."/>
            <person name="Kolter R."/>
            <person name="Mekalanos J."/>
            <person name="Walker S."/>
            <person name="Walsh C.T."/>
            <person name="Wieland-Brown L.C."/>
            <person name="Haas B."/>
            <person name="Nusbaum C."/>
            <person name="Birren B."/>
        </authorList>
    </citation>
    <scope>NUCLEOTIDE SEQUENCE [LARGE SCALE GENOMIC DNA]</scope>
    <source>
        <strain evidence="3">ATCC 25486 / DSM 40338 / CBS 914.69 / JCM 4507 / NBRC 13074 / NRRL 2958 / 5647</strain>
    </source>
</reference>
<dbReference type="Pfam" id="PF12697">
    <property type="entry name" value="Abhydrolase_6"/>
    <property type="match status" value="1"/>
</dbReference>
<dbReference type="SUPFAM" id="SSF53474">
    <property type="entry name" value="alpha/beta-Hydrolases"/>
    <property type="match status" value="1"/>
</dbReference>